<dbReference type="AlphaFoldDB" id="A0A101A3Y5"/>
<keyword evidence="4 5" id="KW-0472">Membrane</keyword>
<feature type="transmembrane region" description="Helical" evidence="5">
    <location>
        <begin position="48"/>
        <end position="73"/>
    </location>
</feature>
<accession>A0A101A3Y5</accession>
<feature type="transmembrane region" description="Helical" evidence="5">
    <location>
        <begin position="14"/>
        <end position="36"/>
    </location>
</feature>
<comment type="caution">
    <text evidence="6">The sequence shown here is derived from an EMBL/GenBank/DDBJ whole genome shotgun (WGS) entry which is preliminary data.</text>
</comment>
<organism evidence="6 7">
    <name type="scientific">Mycobacterium lehmannii</name>
    <dbReference type="NCBI Taxonomy" id="2048550"/>
    <lineage>
        <taxon>Bacteria</taxon>
        <taxon>Bacillati</taxon>
        <taxon>Actinomycetota</taxon>
        <taxon>Actinomycetes</taxon>
        <taxon>Mycobacteriales</taxon>
        <taxon>Mycobacteriaceae</taxon>
        <taxon>Mycobacterium</taxon>
    </lineage>
</organism>
<keyword evidence="2 5" id="KW-0812">Transmembrane</keyword>
<sequence>MTETRDRRLWWRHALSFLVAPVTMTVFIPALIVSWADIRLPDYDSPLTIGMLIVGCLLVTGGVGMLLWTVYLFDRLGKGTLGINDVMGQPINLVVHGPYRHVRNPMISGVVAILLGEAAIAASGWLLLWAATFFVMLTIAIQLWEEPHLAERFGEEYLTYRRNVPRWLPRVTAWQPQPSPSS</sequence>
<dbReference type="Pfam" id="PF04191">
    <property type="entry name" value="PEMT"/>
    <property type="match status" value="1"/>
</dbReference>
<dbReference type="Gene3D" id="1.20.120.1630">
    <property type="match status" value="1"/>
</dbReference>
<gene>
    <name evidence="6" type="ORF">AU192_20915</name>
</gene>
<evidence type="ECO:0000256" key="3">
    <source>
        <dbReference type="ARBA" id="ARBA00022989"/>
    </source>
</evidence>
<protein>
    <submittedName>
        <fullName evidence="6">RemK protein</fullName>
    </submittedName>
</protein>
<evidence type="ECO:0000256" key="1">
    <source>
        <dbReference type="ARBA" id="ARBA00004127"/>
    </source>
</evidence>
<reference evidence="6 7" key="1">
    <citation type="submission" date="2016-01" db="EMBL/GenBank/DDBJ databases">
        <authorList>
            <consortium name="TB Trials Study Group"/>
            <person name="Sutton G."/>
            <person name="Brinkac L."/>
            <person name="Sanka R."/>
            <person name="Adams M."/>
            <person name="Lau E.L."/>
            <person name="Macaden R."/>
            <person name="Grewal H.M.S."/>
        </authorList>
    </citation>
    <scope>NUCLEOTIDE SEQUENCE [LARGE SCALE GENOMIC DNA]</scope>
    <source>
        <strain evidence="6 7">IS-1744</strain>
    </source>
</reference>
<dbReference type="GO" id="GO:0012505">
    <property type="term" value="C:endomembrane system"/>
    <property type="evidence" value="ECO:0007669"/>
    <property type="project" value="UniProtKB-SubCell"/>
</dbReference>
<evidence type="ECO:0000313" key="7">
    <source>
        <dbReference type="Proteomes" id="UP000053707"/>
    </source>
</evidence>
<comment type="subcellular location">
    <subcellularLocation>
        <location evidence="1">Endomembrane system</location>
        <topology evidence="1">Multi-pass membrane protein</topology>
    </subcellularLocation>
</comment>
<dbReference type="InterPro" id="IPR007318">
    <property type="entry name" value="Phopholipid_MeTrfase"/>
</dbReference>
<feature type="transmembrane region" description="Helical" evidence="5">
    <location>
        <begin position="110"/>
        <end position="143"/>
    </location>
</feature>
<keyword evidence="7" id="KW-1185">Reference proteome</keyword>
<dbReference type="RefSeq" id="WP_064398778.1">
    <property type="nucleotide sequence ID" value="NZ_LQIR01000034.1"/>
</dbReference>
<proteinExistence type="predicted"/>
<keyword evidence="3 5" id="KW-1133">Transmembrane helix</keyword>
<name>A0A101A3Y5_9MYCO</name>
<evidence type="ECO:0000256" key="5">
    <source>
        <dbReference type="SAM" id="Phobius"/>
    </source>
</evidence>
<evidence type="ECO:0000313" key="6">
    <source>
        <dbReference type="EMBL" id="KUI12504.1"/>
    </source>
</evidence>
<evidence type="ECO:0000256" key="4">
    <source>
        <dbReference type="ARBA" id="ARBA00023136"/>
    </source>
</evidence>
<dbReference type="EMBL" id="LQIR01000034">
    <property type="protein sequence ID" value="KUI12504.1"/>
    <property type="molecule type" value="Genomic_DNA"/>
</dbReference>
<dbReference type="Proteomes" id="UP000053707">
    <property type="component" value="Unassembled WGS sequence"/>
</dbReference>
<evidence type="ECO:0000256" key="2">
    <source>
        <dbReference type="ARBA" id="ARBA00022692"/>
    </source>
</evidence>